<evidence type="ECO:0000256" key="1">
    <source>
        <dbReference type="SAM" id="Phobius"/>
    </source>
</evidence>
<dbReference type="AlphaFoldDB" id="A0A8D9BCA3"/>
<name>A0A8D9BCA3_9HEMI</name>
<keyword evidence="1" id="KW-1133">Transmembrane helix</keyword>
<evidence type="ECO:0000313" key="2">
    <source>
        <dbReference type="EMBL" id="CAG6780307.1"/>
    </source>
</evidence>
<sequence length="138" mass="16320">MISFIHQCRMSIQYIRSQVTTRPRFSINIQQHNTLKILASLSYMLASKQFSQFHGSYVHSNPFIFPWNKNHCLYWNHYFFFLPFWEPFTFLLPLCLVLPFPFCLALGLLRHVVKNLSLLSDILHFSVEIFSCSKALLS</sequence>
<accession>A0A8D9BCA3</accession>
<protein>
    <submittedName>
        <fullName evidence="2">Uncharacterized protein</fullName>
    </submittedName>
</protein>
<keyword evidence="1" id="KW-0812">Transmembrane</keyword>
<feature type="transmembrane region" description="Helical" evidence="1">
    <location>
        <begin position="88"/>
        <end position="109"/>
    </location>
</feature>
<proteinExistence type="predicted"/>
<reference evidence="2" key="1">
    <citation type="submission" date="2021-05" db="EMBL/GenBank/DDBJ databases">
        <authorList>
            <person name="Alioto T."/>
            <person name="Alioto T."/>
            <person name="Gomez Garrido J."/>
        </authorList>
    </citation>
    <scope>NUCLEOTIDE SEQUENCE</scope>
</reference>
<dbReference type="EMBL" id="HBUF01617867">
    <property type="protein sequence ID" value="CAG6780307.1"/>
    <property type="molecule type" value="Transcribed_RNA"/>
</dbReference>
<organism evidence="2">
    <name type="scientific">Cacopsylla melanoneura</name>
    <dbReference type="NCBI Taxonomy" id="428564"/>
    <lineage>
        <taxon>Eukaryota</taxon>
        <taxon>Metazoa</taxon>
        <taxon>Ecdysozoa</taxon>
        <taxon>Arthropoda</taxon>
        <taxon>Hexapoda</taxon>
        <taxon>Insecta</taxon>
        <taxon>Pterygota</taxon>
        <taxon>Neoptera</taxon>
        <taxon>Paraneoptera</taxon>
        <taxon>Hemiptera</taxon>
        <taxon>Sternorrhyncha</taxon>
        <taxon>Psylloidea</taxon>
        <taxon>Psyllidae</taxon>
        <taxon>Psyllinae</taxon>
        <taxon>Cacopsylla</taxon>
    </lineage>
</organism>
<keyword evidence="1" id="KW-0472">Membrane</keyword>